<keyword evidence="8 12" id="KW-0408">Iron</keyword>
<proteinExistence type="inferred from homology"/>
<dbReference type="Gene3D" id="2.10.240.10">
    <property type="entry name" value="Dihydroorotate dehydrogenase, electron transfer subunit"/>
    <property type="match status" value="1"/>
</dbReference>
<feature type="binding site" evidence="11">
    <location>
        <begin position="67"/>
        <end position="69"/>
    </location>
    <ligand>
        <name>FAD</name>
        <dbReference type="ChEBI" id="CHEBI:57692"/>
    </ligand>
</feature>
<dbReference type="CDD" id="cd06218">
    <property type="entry name" value="DHOD_e_trans"/>
    <property type="match status" value="1"/>
</dbReference>
<evidence type="ECO:0000256" key="1">
    <source>
        <dbReference type="ARBA" id="ARBA00006422"/>
    </source>
</evidence>
<comment type="cofactor">
    <cofactor evidence="10">
        <name>[2Fe-2S] cluster</name>
        <dbReference type="ChEBI" id="CHEBI:190135"/>
    </cofactor>
</comment>
<comment type="caution">
    <text evidence="15">The sequence shown here is derived from an EMBL/GenBank/DDBJ whole genome shotgun (WGS) entry which is preliminary data.</text>
</comment>
<keyword evidence="13" id="KW-1133">Transmembrane helix</keyword>
<dbReference type="GO" id="GO:0046872">
    <property type="term" value="F:metal ion binding"/>
    <property type="evidence" value="ECO:0007669"/>
    <property type="project" value="UniProtKB-KW"/>
</dbReference>
<evidence type="ECO:0000256" key="6">
    <source>
        <dbReference type="ARBA" id="ARBA00022827"/>
    </source>
</evidence>
<dbReference type="EMBL" id="DTHO01000022">
    <property type="protein sequence ID" value="HGG99311.1"/>
    <property type="molecule type" value="Genomic_DNA"/>
</dbReference>
<comment type="cofactor">
    <cofactor evidence="12">
        <name>[2Fe-2S] cluster</name>
        <dbReference type="ChEBI" id="CHEBI:190135"/>
    </cofactor>
    <text evidence="12">Binds 1 [2Fe-2S] cluster per subunit.</text>
</comment>
<accession>A0A7C4EPQ8</accession>
<dbReference type="GO" id="GO:0051537">
    <property type="term" value="F:2 iron, 2 sulfur cluster binding"/>
    <property type="evidence" value="ECO:0007669"/>
    <property type="project" value="UniProtKB-KW"/>
</dbReference>
<feature type="binding site" evidence="11">
    <location>
        <begin position="74"/>
        <end position="75"/>
    </location>
    <ligand>
        <name>FAD</name>
        <dbReference type="ChEBI" id="CHEBI:57692"/>
    </ligand>
</feature>
<evidence type="ECO:0000256" key="5">
    <source>
        <dbReference type="ARBA" id="ARBA00022723"/>
    </source>
</evidence>
<feature type="binding site" evidence="11">
    <location>
        <begin position="52"/>
        <end position="55"/>
    </location>
    <ligand>
        <name>FAD</name>
        <dbReference type="ChEBI" id="CHEBI:57692"/>
    </ligand>
</feature>
<keyword evidence="3 11" id="KW-0285">Flavoprotein</keyword>
<dbReference type="InterPro" id="IPR017927">
    <property type="entry name" value="FAD-bd_FR_type"/>
</dbReference>
<evidence type="ECO:0000313" key="15">
    <source>
        <dbReference type="EMBL" id="HGG99311.1"/>
    </source>
</evidence>
<evidence type="ECO:0000256" key="7">
    <source>
        <dbReference type="ARBA" id="ARBA00022982"/>
    </source>
</evidence>
<feature type="binding site" evidence="12">
    <location>
        <position position="218"/>
    </location>
    <ligand>
        <name>[2Fe-2S] cluster</name>
        <dbReference type="ChEBI" id="CHEBI:190135"/>
    </ligand>
</feature>
<dbReference type="InterPro" id="IPR037117">
    <property type="entry name" value="Dihydroorotate_DH_ele_sf"/>
</dbReference>
<dbReference type="GO" id="GO:0006221">
    <property type="term" value="P:pyrimidine nucleotide biosynthetic process"/>
    <property type="evidence" value="ECO:0007669"/>
    <property type="project" value="InterPro"/>
</dbReference>
<keyword evidence="7" id="KW-0249">Electron transport</keyword>
<dbReference type="InterPro" id="IPR039261">
    <property type="entry name" value="FNR_nucleotide-bd"/>
</dbReference>
<dbReference type="InterPro" id="IPR001433">
    <property type="entry name" value="OxRdtase_FAD/NAD-bd"/>
</dbReference>
<dbReference type="PROSITE" id="PS51384">
    <property type="entry name" value="FAD_FR"/>
    <property type="match status" value="1"/>
</dbReference>
<dbReference type="InterPro" id="IPR017938">
    <property type="entry name" value="Riboflavin_synthase-like_b-brl"/>
</dbReference>
<keyword evidence="9 12" id="KW-0411">Iron-sulfur</keyword>
<evidence type="ECO:0000256" key="2">
    <source>
        <dbReference type="ARBA" id="ARBA00022448"/>
    </source>
</evidence>
<dbReference type="InterPro" id="IPR012165">
    <property type="entry name" value="Cyt_c3_hydrogenase_gsu"/>
</dbReference>
<dbReference type="PIRSF" id="PIRSF006816">
    <property type="entry name" value="Cyc3_hyd_g"/>
    <property type="match status" value="1"/>
</dbReference>
<evidence type="ECO:0000256" key="12">
    <source>
        <dbReference type="PIRSR" id="PIRSR006816-2"/>
    </source>
</evidence>
<sequence length="251" mass="28526">MSKYTEAEIINNLCIVKDIYLISLRLPFLFQAKAGQFCILRLNKRFDPLLGRPFSIFDSNKNVVRFLYRVKGKGTAILSKMKKGEVLYFTGPLGRWYPYPENNFVVIAGGIGLASVYYLIKNFPKKAFLFYGVKTEKEILFYEKLKKMTKKVYISTENVKQDAIAEYTGVVTELFKDKGANLNLPVYACGPMIMLKELKKIIKETVPCYVAVEERMACGVGACLGCVIETSRGLKRICTDGPVFELRELKL</sequence>
<keyword evidence="5 12" id="KW-0479">Metal-binding</keyword>
<evidence type="ECO:0000259" key="14">
    <source>
        <dbReference type="PROSITE" id="PS51384"/>
    </source>
</evidence>
<dbReference type="Gene3D" id="3.40.50.80">
    <property type="entry name" value="Nucleotide-binding domain of ferredoxin-NADP reductase (FNR) module"/>
    <property type="match status" value="1"/>
</dbReference>
<evidence type="ECO:0000256" key="11">
    <source>
        <dbReference type="PIRSR" id="PIRSR006816-1"/>
    </source>
</evidence>
<dbReference type="Pfam" id="PF00175">
    <property type="entry name" value="NAD_binding_1"/>
    <property type="match status" value="1"/>
</dbReference>
<feature type="transmembrane region" description="Helical" evidence="13">
    <location>
        <begin position="103"/>
        <end position="120"/>
    </location>
</feature>
<comment type="cofactor">
    <cofactor evidence="11">
        <name>FAD</name>
        <dbReference type="ChEBI" id="CHEBI:57692"/>
    </cofactor>
    <text evidence="11">Binds 1 FAD per subunit.</text>
</comment>
<dbReference type="GO" id="GO:0016491">
    <property type="term" value="F:oxidoreductase activity"/>
    <property type="evidence" value="ECO:0007669"/>
    <property type="project" value="InterPro"/>
</dbReference>
<dbReference type="SUPFAM" id="SSF63380">
    <property type="entry name" value="Riboflavin synthase domain-like"/>
    <property type="match status" value="1"/>
</dbReference>
<comment type="similarity">
    <text evidence="1">Belongs to the PyrK family.</text>
</comment>
<name>A0A7C4EPQ8_9BACT</name>
<protein>
    <submittedName>
        <fullName evidence="15">Dihydroorotate dehydrogenase electron transfer subunit</fullName>
    </submittedName>
</protein>
<keyword evidence="4 12" id="KW-0001">2Fe-2S</keyword>
<evidence type="ECO:0000256" key="4">
    <source>
        <dbReference type="ARBA" id="ARBA00022714"/>
    </source>
</evidence>
<reference evidence="15" key="1">
    <citation type="journal article" date="2020" name="mSystems">
        <title>Genome- and Community-Level Interaction Insights into Carbon Utilization and Element Cycling Functions of Hydrothermarchaeota in Hydrothermal Sediment.</title>
        <authorList>
            <person name="Zhou Z."/>
            <person name="Liu Y."/>
            <person name="Xu W."/>
            <person name="Pan J."/>
            <person name="Luo Z.H."/>
            <person name="Li M."/>
        </authorList>
    </citation>
    <scope>NUCLEOTIDE SEQUENCE [LARGE SCALE GENOMIC DNA]</scope>
    <source>
        <strain evidence="15">SpSt-788</strain>
    </source>
</reference>
<dbReference type="Pfam" id="PF10418">
    <property type="entry name" value="DHODB_Fe-S_bind"/>
    <property type="match status" value="1"/>
</dbReference>
<dbReference type="SUPFAM" id="SSF52343">
    <property type="entry name" value="Ferredoxin reductase-like, C-terminal NADP-linked domain"/>
    <property type="match status" value="1"/>
</dbReference>
<dbReference type="Gene3D" id="2.40.30.10">
    <property type="entry name" value="Translation factors"/>
    <property type="match status" value="1"/>
</dbReference>
<feature type="binding site" evidence="12">
    <location>
        <position position="238"/>
    </location>
    <ligand>
        <name>[2Fe-2S] cluster</name>
        <dbReference type="ChEBI" id="CHEBI:190135"/>
    </ligand>
</feature>
<dbReference type="InterPro" id="IPR019480">
    <property type="entry name" value="Dihydroorotate_DH_Fe-S-bd"/>
</dbReference>
<organism evidence="15">
    <name type="scientific">Thermodesulfovibrio aggregans</name>
    <dbReference type="NCBI Taxonomy" id="86166"/>
    <lineage>
        <taxon>Bacteria</taxon>
        <taxon>Pseudomonadati</taxon>
        <taxon>Nitrospirota</taxon>
        <taxon>Thermodesulfovibrionia</taxon>
        <taxon>Thermodesulfovibrionales</taxon>
        <taxon>Thermodesulfovibrionaceae</taxon>
        <taxon>Thermodesulfovibrio</taxon>
    </lineage>
</organism>
<evidence type="ECO:0000256" key="8">
    <source>
        <dbReference type="ARBA" id="ARBA00023004"/>
    </source>
</evidence>
<feature type="binding site" evidence="12">
    <location>
        <position position="223"/>
    </location>
    <ligand>
        <name>[2Fe-2S] cluster</name>
        <dbReference type="ChEBI" id="CHEBI:190135"/>
    </ligand>
</feature>
<evidence type="ECO:0000256" key="9">
    <source>
        <dbReference type="ARBA" id="ARBA00023014"/>
    </source>
</evidence>
<feature type="domain" description="FAD-binding FR-type" evidence="14">
    <location>
        <begin position="2"/>
        <end position="99"/>
    </location>
</feature>
<gene>
    <name evidence="15" type="ORF">ENV75_02515</name>
</gene>
<keyword evidence="2" id="KW-0813">Transport</keyword>
<evidence type="ECO:0000256" key="10">
    <source>
        <dbReference type="ARBA" id="ARBA00034078"/>
    </source>
</evidence>
<feature type="binding site" evidence="12">
    <location>
        <position position="226"/>
    </location>
    <ligand>
        <name>[2Fe-2S] cluster</name>
        <dbReference type="ChEBI" id="CHEBI:190135"/>
    </ligand>
</feature>
<dbReference type="GO" id="GO:0050660">
    <property type="term" value="F:flavin adenine dinucleotide binding"/>
    <property type="evidence" value="ECO:0007669"/>
    <property type="project" value="InterPro"/>
</dbReference>
<keyword evidence="13" id="KW-0812">Transmembrane</keyword>
<dbReference type="PANTHER" id="PTHR43513">
    <property type="entry name" value="DIHYDROOROTATE DEHYDROGENASE B (NAD(+)), ELECTRON TRANSFER SUBUNIT"/>
    <property type="match status" value="1"/>
</dbReference>
<dbReference type="PANTHER" id="PTHR43513:SF3">
    <property type="entry name" value="DIHYDROOROTATE DEHYDROGENASE B (NAD(+)), ELECTRON TRANSFER SUBUNIT-RELATED"/>
    <property type="match status" value="1"/>
</dbReference>
<evidence type="ECO:0000256" key="13">
    <source>
        <dbReference type="SAM" id="Phobius"/>
    </source>
</evidence>
<keyword evidence="6 11" id="KW-0274">FAD</keyword>
<dbReference type="AlphaFoldDB" id="A0A7C4EPQ8"/>
<keyword evidence="13" id="KW-0472">Membrane</keyword>
<dbReference type="InterPro" id="IPR050353">
    <property type="entry name" value="PyrK_electron_transfer"/>
</dbReference>
<evidence type="ECO:0000256" key="3">
    <source>
        <dbReference type="ARBA" id="ARBA00022630"/>
    </source>
</evidence>